<evidence type="ECO:0000313" key="2">
    <source>
        <dbReference type="EMBL" id="RJF69605.1"/>
    </source>
</evidence>
<sequence length="232" mass="25179">MLAEHSAEHVVLVLRTITESEGNARALIEPVIKAVSAVAIAHPEWTGTGLRWIEAFDGLALLELYGAAKRLKKSAAAAGWSYLAGMLVLVLRDAFADQAPQKSTQMEIRQARAEREQAARERKAAARERANGDKIAFGRELIAARAAGRRIDMRIGGQPSNFLNVARTYGDRPSIWRAASWEVLVRLSSPTMSRARRAEIERQIESGQCVSASVLRAAVPGAGRSAVSNPTL</sequence>
<protein>
    <submittedName>
        <fullName evidence="2">Uncharacterized protein</fullName>
    </submittedName>
</protein>
<dbReference type="AlphaFoldDB" id="A0A418V181"/>
<proteinExistence type="predicted"/>
<accession>A0A418V181</accession>
<dbReference type="Proteomes" id="UP000285523">
    <property type="component" value="Unassembled WGS sequence"/>
</dbReference>
<evidence type="ECO:0000313" key="3">
    <source>
        <dbReference type="Proteomes" id="UP000285523"/>
    </source>
</evidence>
<gene>
    <name evidence="2" type="ORF">D4Q52_19825</name>
</gene>
<keyword evidence="1" id="KW-0175">Coiled coil</keyword>
<evidence type="ECO:0000256" key="1">
    <source>
        <dbReference type="SAM" id="Coils"/>
    </source>
</evidence>
<comment type="caution">
    <text evidence="2">The sequence shown here is derived from an EMBL/GenBank/DDBJ whole genome shotgun (WGS) entry which is preliminary data.</text>
</comment>
<dbReference type="EMBL" id="QYYD01000022">
    <property type="protein sequence ID" value="RJF69605.1"/>
    <property type="molecule type" value="Genomic_DNA"/>
</dbReference>
<name>A0A418V181_RHOPL</name>
<organism evidence="2 3">
    <name type="scientific">Rhodopseudomonas palustris</name>
    <dbReference type="NCBI Taxonomy" id="1076"/>
    <lineage>
        <taxon>Bacteria</taxon>
        <taxon>Pseudomonadati</taxon>
        <taxon>Pseudomonadota</taxon>
        <taxon>Alphaproteobacteria</taxon>
        <taxon>Hyphomicrobiales</taxon>
        <taxon>Nitrobacteraceae</taxon>
        <taxon>Rhodopseudomonas</taxon>
    </lineage>
</organism>
<reference evidence="2 3" key="1">
    <citation type="submission" date="2018-09" db="EMBL/GenBank/DDBJ databases">
        <title>Draft genome sequence of Rhodopseudomonas palustris 2.1.18.</title>
        <authorList>
            <person name="Robertson S.L."/>
            <person name="Meyer T.E."/>
            <person name="Kyndt J.A."/>
        </authorList>
    </citation>
    <scope>NUCLEOTIDE SEQUENCE [LARGE SCALE GENOMIC DNA]</scope>
    <source>
        <strain evidence="2 3">2.1.18</strain>
    </source>
</reference>
<feature type="coiled-coil region" evidence="1">
    <location>
        <begin position="101"/>
        <end position="128"/>
    </location>
</feature>